<dbReference type="AlphaFoldDB" id="A0A2L1U4U0"/>
<evidence type="ECO:0000313" key="2">
    <source>
        <dbReference type="EMBL" id="AVF27967.1"/>
    </source>
</evidence>
<feature type="region of interest" description="Disordered" evidence="1">
    <location>
        <begin position="1"/>
        <end position="28"/>
    </location>
</feature>
<feature type="compositionally biased region" description="Basic and acidic residues" evidence="1">
    <location>
        <begin position="17"/>
        <end position="28"/>
    </location>
</feature>
<evidence type="ECO:0000256" key="1">
    <source>
        <dbReference type="SAM" id="MobiDB-lite"/>
    </source>
</evidence>
<dbReference type="STRING" id="147375.BXP28_02180"/>
<protein>
    <submittedName>
        <fullName evidence="2">Uncharacterized protein</fullName>
    </submittedName>
</protein>
<dbReference type="EMBL" id="CP019655">
    <property type="protein sequence ID" value="AVF27967.1"/>
    <property type="molecule type" value="Genomic_DNA"/>
</dbReference>
<name>A0A2L1U4U0_9BACL</name>
<gene>
    <name evidence="2" type="ORF">ERICIII_03863</name>
</gene>
<organism evidence="2 3">
    <name type="scientific">Paenibacillus larvae subsp. larvae</name>
    <dbReference type="NCBI Taxonomy" id="147375"/>
    <lineage>
        <taxon>Bacteria</taxon>
        <taxon>Bacillati</taxon>
        <taxon>Bacillota</taxon>
        <taxon>Bacilli</taxon>
        <taxon>Bacillales</taxon>
        <taxon>Paenibacillaceae</taxon>
        <taxon>Paenibacillus</taxon>
    </lineage>
</organism>
<reference evidence="3" key="1">
    <citation type="submission" date="2017-02" db="EMBL/GenBank/DDBJ databases">
        <title>Delineation of Paenibacillus larvae strains originating from foulbrood outbreaks.</title>
        <authorList>
            <person name="Beims H."/>
            <person name="Bunk B."/>
            <person name="Sproeer C."/>
            <person name="Mohr K.I."/>
            <person name="Pradella S."/>
            <person name="Guenther G."/>
            <person name="Rohde M."/>
            <person name="von der Ohe W."/>
            <person name="Steinert M."/>
        </authorList>
    </citation>
    <scope>NUCLEOTIDE SEQUENCE [LARGE SCALE GENOMIC DNA]</scope>
    <source>
        <strain evidence="3">Eric_III</strain>
    </source>
</reference>
<proteinExistence type="predicted"/>
<accession>A0A2L1U4U0</accession>
<sequence>MFCSRHHHPVPPLPITDSRERGEEKMKKEKKYDNKYWEMEKGETIEFGSCYFMRCYDKAGKLQFGTKFKNKNTGEDVFQVKFVLDREALFSSEEAPSYLRGTVDEWEEMIEGQNNDE</sequence>
<dbReference type="Proteomes" id="UP000239833">
    <property type="component" value="Chromosome"/>
</dbReference>
<evidence type="ECO:0000313" key="3">
    <source>
        <dbReference type="Proteomes" id="UP000239833"/>
    </source>
</evidence>